<sequence length="39" mass="4836">MCYNLIYKNKNKEKETVAMRYIEERCFDMKENKRTISVD</sequence>
<dbReference type="Proteomes" id="UP000003577">
    <property type="component" value="Unassembled WGS sequence"/>
</dbReference>
<proteinExistence type="predicted"/>
<comment type="caution">
    <text evidence="1">The sequence shown here is derived from an EMBL/GenBank/DDBJ whole genome shotgun (WGS) entry which is preliminary data.</text>
</comment>
<evidence type="ECO:0000313" key="1">
    <source>
        <dbReference type="EMBL" id="EDK24440.1"/>
    </source>
</evidence>
<dbReference type="EMBL" id="AAVP02000004">
    <property type="protein sequence ID" value="EDK24440.1"/>
    <property type="molecule type" value="Genomic_DNA"/>
</dbReference>
<reference evidence="1 2" key="2">
    <citation type="submission" date="2007-04" db="EMBL/GenBank/DDBJ databases">
        <title>Draft genome sequence of Ruminococcus torques (ATCC 27756).</title>
        <authorList>
            <person name="Sudarsanam P."/>
            <person name="Ley R."/>
            <person name="Guruge J."/>
            <person name="Turnbaugh P.J."/>
            <person name="Mahowald M."/>
            <person name="Liep D."/>
            <person name="Gordon J."/>
        </authorList>
    </citation>
    <scope>NUCLEOTIDE SEQUENCE [LARGE SCALE GENOMIC DNA]</scope>
    <source>
        <strain evidence="1 2">ATCC 27756</strain>
    </source>
</reference>
<dbReference type="HOGENOM" id="CLU_3316473_0_0_9"/>
<name>A5KLR5_9FIRM</name>
<protein>
    <submittedName>
        <fullName evidence="1">Uncharacterized protein</fullName>
    </submittedName>
</protein>
<reference evidence="1 2" key="1">
    <citation type="submission" date="2007-03" db="EMBL/GenBank/DDBJ databases">
        <authorList>
            <person name="Fulton L."/>
            <person name="Clifton S."/>
            <person name="Fulton B."/>
            <person name="Xu J."/>
            <person name="Minx P."/>
            <person name="Pepin K.H."/>
            <person name="Johnson M."/>
            <person name="Thiruvilangam P."/>
            <person name="Bhonagiri V."/>
            <person name="Nash W.E."/>
            <person name="Mardis E.R."/>
            <person name="Wilson R.K."/>
        </authorList>
    </citation>
    <scope>NUCLEOTIDE SEQUENCE [LARGE SCALE GENOMIC DNA]</scope>
    <source>
        <strain evidence="1 2">ATCC 27756</strain>
    </source>
</reference>
<dbReference type="PaxDb" id="411460-RUMTOR_01169"/>
<gene>
    <name evidence="1" type="ORF">RUMTOR_01169</name>
</gene>
<dbReference type="AlphaFoldDB" id="A5KLR5"/>
<accession>A5KLR5</accession>
<organism evidence="1 2">
    <name type="scientific">[Ruminococcus] torques ATCC 27756</name>
    <dbReference type="NCBI Taxonomy" id="411460"/>
    <lineage>
        <taxon>Bacteria</taxon>
        <taxon>Bacillati</taxon>
        <taxon>Bacillota</taxon>
        <taxon>Clostridia</taxon>
        <taxon>Lachnospirales</taxon>
        <taxon>Lachnospiraceae</taxon>
        <taxon>Mediterraneibacter</taxon>
    </lineage>
</organism>
<evidence type="ECO:0000313" key="2">
    <source>
        <dbReference type="Proteomes" id="UP000003577"/>
    </source>
</evidence>